<dbReference type="SUPFAM" id="SSF48464">
    <property type="entry name" value="ENTH/VHS domain"/>
    <property type="match status" value="1"/>
</dbReference>
<sequence>MASREDSITEYRQALLGLNEVNEPQITFLTILAMQHAEHAYDIVCAIETHIEMVNPHAKLPAIYLIDSIVRNLPQSPYKFLLKNNIVHTFTSVFEKVDRTTRQALFNVRQSWVGVFPNNKLYSLDWKINTHLDPSWPITAIAPEHGSSHVDPRCPQLRQQMRDIGLSCMLMIPKYIGCCLLFIDHECFLKSLLPVYHTCLDETAIGIGCNIKALTVFSLPSKLMGYNSFFKKKNVDMRISSLNIIKSWVIWNDTAHCLIKSLRYCLCEENNHDLHGLKSEEKSILHMIISVLESILISDCITSINKY</sequence>
<evidence type="ECO:0000259" key="1">
    <source>
        <dbReference type="PROSITE" id="PS51391"/>
    </source>
</evidence>
<name>A0ABD3XQF2_SINWO</name>
<dbReference type="InterPro" id="IPR047415">
    <property type="entry name" value="Pcf11_CID"/>
</dbReference>
<gene>
    <name evidence="2" type="ORF">ACJMK2_000826</name>
</gene>
<dbReference type="Pfam" id="PF04818">
    <property type="entry name" value="CID"/>
    <property type="match status" value="1"/>
</dbReference>
<dbReference type="SMART" id="SM00582">
    <property type="entry name" value="RPR"/>
    <property type="match status" value="1"/>
</dbReference>
<comment type="caution">
    <text evidence="2">The sequence shown here is derived from an EMBL/GenBank/DDBJ whole genome shotgun (WGS) entry which is preliminary data.</text>
</comment>
<reference evidence="2 3" key="1">
    <citation type="submission" date="2024-11" db="EMBL/GenBank/DDBJ databases">
        <title>Chromosome-level genome assembly of the freshwater bivalve Anodonta woodiana.</title>
        <authorList>
            <person name="Chen X."/>
        </authorList>
    </citation>
    <scope>NUCLEOTIDE SEQUENCE [LARGE SCALE GENOMIC DNA]</scope>
    <source>
        <strain evidence="2">MN2024</strain>
        <tissue evidence="2">Gills</tissue>
    </source>
</reference>
<dbReference type="PROSITE" id="PS51391">
    <property type="entry name" value="CID"/>
    <property type="match status" value="1"/>
</dbReference>
<feature type="domain" description="CID" evidence="1">
    <location>
        <begin position="3"/>
        <end position="132"/>
    </location>
</feature>
<dbReference type="EMBL" id="JBJQND010000001">
    <property type="protein sequence ID" value="KAL3888459.1"/>
    <property type="molecule type" value="Genomic_DNA"/>
</dbReference>
<dbReference type="InterPro" id="IPR008942">
    <property type="entry name" value="ENTH_VHS"/>
</dbReference>
<dbReference type="PANTHER" id="PTHR15921">
    <property type="entry name" value="PRE-MRNA CLEAVAGE COMPLEX II"/>
    <property type="match status" value="1"/>
</dbReference>
<dbReference type="PANTHER" id="PTHR15921:SF3">
    <property type="entry name" value="PRE-MRNA CLEAVAGE COMPLEX 2 PROTEIN PCF11"/>
    <property type="match status" value="1"/>
</dbReference>
<dbReference type="AlphaFoldDB" id="A0ABD3XQF2"/>
<dbReference type="InterPro" id="IPR045154">
    <property type="entry name" value="PCF11-like"/>
</dbReference>
<proteinExistence type="predicted"/>
<dbReference type="CDD" id="cd16982">
    <property type="entry name" value="CID_Pcf11"/>
    <property type="match status" value="1"/>
</dbReference>
<dbReference type="InterPro" id="IPR006569">
    <property type="entry name" value="CID_dom"/>
</dbReference>
<evidence type="ECO:0000313" key="3">
    <source>
        <dbReference type="Proteomes" id="UP001634394"/>
    </source>
</evidence>
<evidence type="ECO:0000313" key="2">
    <source>
        <dbReference type="EMBL" id="KAL3888459.1"/>
    </source>
</evidence>
<protein>
    <recommendedName>
        <fullName evidence="1">CID domain-containing protein</fullName>
    </recommendedName>
</protein>
<keyword evidence="3" id="KW-1185">Reference proteome</keyword>
<dbReference type="Gene3D" id="1.25.40.90">
    <property type="match status" value="1"/>
</dbReference>
<accession>A0ABD3XQF2</accession>
<dbReference type="Proteomes" id="UP001634394">
    <property type="component" value="Unassembled WGS sequence"/>
</dbReference>
<organism evidence="2 3">
    <name type="scientific">Sinanodonta woodiana</name>
    <name type="common">Chinese pond mussel</name>
    <name type="synonym">Anodonta woodiana</name>
    <dbReference type="NCBI Taxonomy" id="1069815"/>
    <lineage>
        <taxon>Eukaryota</taxon>
        <taxon>Metazoa</taxon>
        <taxon>Spiralia</taxon>
        <taxon>Lophotrochozoa</taxon>
        <taxon>Mollusca</taxon>
        <taxon>Bivalvia</taxon>
        <taxon>Autobranchia</taxon>
        <taxon>Heteroconchia</taxon>
        <taxon>Palaeoheterodonta</taxon>
        <taxon>Unionida</taxon>
        <taxon>Unionoidea</taxon>
        <taxon>Unionidae</taxon>
        <taxon>Unioninae</taxon>
        <taxon>Sinanodonta</taxon>
    </lineage>
</organism>